<keyword evidence="2" id="KW-0472">Membrane</keyword>
<reference evidence="5 6" key="1">
    <citation type="journal article" date="2012" name="Stand. Genomic Sci.">
        <title>Genome sequence of the ocean sediment bacterium Saccharomonospora marina type strain (XMU15(T)).</title>
        <authorList>
            <person name="Klenk H.P."/>
            <person name="Lu M."/>
            <person name="Lucas S."/>
            <person name="Lapidus A."/>
            <person name="Copeland A."/>
            <person name="Pitluck S."/>
            <person name="Goodwin L.A."/>
            <person name="Han C."/>
            <person name="Tapia R."/>
            <person name="Brambilla E.M."/>
            <person name="Potter G."/>
            <person name="Land M."/>
            <person name="Ivanova N."/>
            <person name="Rohde M."/>
            <person name="Goker M."/>
            <person name="Detter J.C."/>
            <person name="Li W.J."/>
            <person name="Kyrpides N.C."/>
            <person name="Woyke T."/>
        </authorList>
    </citation>
    <scope>NUCLEOTIDE SEQUENCE [LARGE SCALE GENOMIC DNA]</scope>
    <source>
        <strain evidence="5 6">XMU15</strain>
    </source>
</reference>
<feature type="compositionally biased region" description="Basic and acidic residues" evidence="1">
    <location>
        <begin position="55"/>
        <end position="64"/>
    </location>
</feature>
<keyword evidence="2" id="KW-0812">Transmembrane</keyword>
<dbReference type="EMBL" id="CM001439">
    <property type="protein sequence ID" value="EHR53075.1"/>
    <property type="molecule type" value="Genomic_DNA"/>
</dbReference>
<feature type="transmembrane region" description="Helical" evidence="2">
    <location>
        <begin position="116"/>
        <end position="138"/>
    </location>
</feature>
<accession>H5X116</accession>
<dbReference type="RefSeq" id="WP_009156453.1">
    <property type="nucleotide sequence ID" value="NZ_CM001439.1"/>
</dbReference>
<name>H5X116_9PSEU</name>
<dbReference type="HOGENOM" id="CLU_1833761_0_0_11"/>
<evidence type="ECO:0000256" key="2">
    <source>
        <dbReference type="SAM" id="Phobius"/>
    </source>
</evidence>
<feature type="region of interest" description="Disordered" evidence="1">
    <location>
        <begin position="25"/>
        <end position="115"/>
    </location>
</feature>
<keyword evidence="2" id="KW-1133">Transmembrane helix</keyword>
<gene>
    <name evidence="5" type="ORF">SacmaDRAFT_4902</name>
</gene>
<proteinExistence type="predicted"/>
<evidence type="ECO:0000313" key="6">
    <source>
        <dbReference type="Proteomes" id="UP000004926"/>
    </source>
</evidence>
<dbReference type="AlphaFoldDB" id="H5X116"/>
<dbReference type="Pfam" id="PF05901">
    <property type="entry name" value="Excalibur"/>
    <property type="match status" value="1"/>
</dbReference>
<feature type="signal peptide" evidence="3">
    <location>
        <begin position="1"/>
        <end position="26"/>
    </location>
</feature>
<feature type="compositionally biased region" description="Low complexity" evidence="1">
    <location>
        <begin position="106"/>
        <end position="115"/>
    </location>
</feature>
<dbReference type="Proteomes" id="UP000004926">
    <property type="component" value="Chromosome"/>
</dbReference>
<evidence type="ECO:0000256" key="3">
    <source>
        <dbReference type="SAM" id="SignalP"/>
    </source>
</evidence>
<sequence>MRFRQATAVLVLAAGASLPMAGVASAQDDKDCGDFATQQEAMEAHEQLDPEDAWELDRDKDGKPCETLPVAPPHETSESEAPPAPPARPGADGQVHRVPMGGVDTGDGSAAGDDSAAMPILLGVAGLGAATATAAFTARRARRSEQR</sequence>
<protein>
    <submittedName>
        <fullName evidence="5">Putative calcium-binding protein</fullName>
    </submittedName>
</protein>
<evidence type="ECO:0000256" key="1">
    <source>
        <dbReference type="SAM" id="MobiDB-lite"/>
    </source>
</evidence>
<evidence type="ECO:0000259" key="4">
    <source>
        <dbReference type="Pfam" id="PF05901"/>
    </source>
</evidence>
<dbReference type="InterPro" id="IPR008613">
    <property type="entry name" value="Excalibur_Ca-bd_domain"/>
</dbReference>
<keyword evidence="6" id="KW-1185">Reference proteome</keyword>
<organism evidence="5 6">
    <name type="scientific">Saccharomonospora marina XMU15</name>
    <dbReference type="NCBI Taxonomy" id="882083"/>
    <lineage>
        <taxon>Bacteria</taxon>
        <taxon>Bacillati</taxon>
        <taxon>Actinomycetota</taxon>
        <taxon>Actinomycetes</taxon>
        <taxon>Pseudonocardiales</taxon>
        <taxon>Pseudonocardiaceae</taxon>
        <taxon>Saccharomonospora</taxon>
    </lineage>
</organism>
<feature type="domain" description="Excalibur calcium-binding" evidence="4">
    <location>
        <begin position="30"/>
        <end position="66"/>
    </location>
</feature>
<feature type="chain" id="PRO_5003600533" evidence="3">
    <location>
        <begin position="27"/>
        <end position="147"/>
    </location>
</feature>
<evidence type="ECO:0000313" key="5">
    <source>
        <dbReference type="EMBL" id="EHR53075.1"/>
    </source>
</evidence>
<keyword evidence="3" id="KW-0732">Signal</keyword>